<dbReference type="PANTHER" id="PTHR11453">
    <property type="entry name" value="ANION EXCHANGE PROTEIN"/>
    <property type="match status" value="1"/>
</dbReference>
<dbReference type="Pfam" id="PF00955">
    <property type="entry name" value="HCO3_cotransp"/>
    <property type="match status" value="2"/>
</dbReference>
<keyword evidence="2 5" id="KW-0812">Transmembrane</keyword>
<dbReference type="OrthoDB" id="429572at2759"/>
<dbReference type="GO" id="GO:0050801">
    <property type="term" value="P:monoatomic ion homeostasis"/>
    <property type="evidence" value="ECO:0007669"/>
    <property type="project" value="TreeGrafter"/>
</dbReference>
<keyword evidence="4 5" id="KW-0472">Membrane</keyword>
<dbReference type="OMA" id="SLMHTEK"/>
<evidence type="ECO:0000256" key="1">
    <source>
        <dbReference type="ARBA" id="ARBA00004141"/>
    </source>
</evidence>
<dbReference type="InterPro" id="IPR003020">
    <property type="entry name" value="HCO3_transpt_euk"/>
</dbReference>
<dbReference type="EMBL" id="AGNL01015326">
    <property type="protein sequence ID" value="EJK66013.1"/>
    <property type="molecule type" value="Genomic_DNA"/>
</dbReference>
<reference evidence="7 8" key="1">
    <citation type="journal article" date="2012" name="Genome Biol.">
        <title>Genome and low-iron response of an oceanic diatom adapted to chronic iron limitation.</title>
        <authorList>
            <person name="Lommer M."/>
            <person name="Specht M."/>
            <person name="Roy A.S."/>
            <person name="Kraemer L."/>
            <person name="Andreson R."/>
            <person name="Gutowska M.A."/>
            <person name="Wolf J."/>
            <person name="Bergner S.V."/>
            <person name="Schilhabel M.B."/>
            <person name="Klostermeier U.C."/>
            <person name="Beiko R.G."/>
            <person name="Rosenstiel P."/>
            <person name="Hippler M."/>
            <person name="Laroche J."/>
        </authorList>
    </citation>
    <scope>NUCLEOTIDE SEQUENCE [LARGE SCALE GENOMIC DNA]</scope>
    <source>
        <strain evidence="7 8">CCMP1005</strain>
    </source>
</reference>
<dbReference type="GO" id="GO:0005886">
    <property type="term" value="C:plasma membrane"/>
    <property type="evidence" value="ECO:0007669"/>
    <property type="project" value="TreeGrafter"/>
</dbReference>
<dbReference type="GO" id="GO:0006820">
    <property type="term" value="P:monoatomic anion transport"/>
    <property type="evidence" value="ECO:0007669"/>
    <property type="project" value="InterPro"/>
</dbReference>
<dbReference type="PANTHER" id="PTHR11453:SF127">
    <property type="entry name" value="SOLUTE CARRIER FAMILY 4 MEMBER 11"/>
    <property type="match status" value="1"/>
</dbReference>
<evidence type="ECO:0000259" key="6">
    <source>
        <dbReference type="Pfam" id="PF00955"/>
    </source>
</evidence>
<evidence type="ECO:0000313" key="7">
    <source>
        <dbReference type="EMBL" id="EJK66013.1"/>
    </source>
</evidence>
<feature type="domain" description="Bicarbonate transporter-like transmembrane" evidence="6">
    <location>
        <begin position="45"/>
        <end position="162"/>
    </location>
</feature>
<dbReference type="eggNOG" id="KOG1172">
    <property type="taxonomic scope" value="Eukaryota"/>
</dbReference>
<feature type="transmembrane region" description="Helical" evidence="5">
    <location>
        <begin position="75"/>
        <end position="94"/>
    </location>
</feature>
<evidence type="ECO:0000256" key="5">
    <source>
        <dbReference type="SAM" id="Phobius"/>
    </source>
</evidence>
<keyword evidence="3 5" id="KW-1133">Transmembrane helix</keyword>
<feature type="transmembrane region" description="Helical" evidence="5">
    <location>
        <begin position="200"/>
        <end position="220"/>
    </location>
</feature>
<feature type="transmembrane region" description="Helical" evidence="5">
    <location>
        <begin position="430"/>
        <end position="447"/>
    </location>
</feature>
<evidence type="ECO:0000256" key="2">
    <source>
        <dbReference type="ARBA" id="ARBA00022692"/>
    </source>
</evidence>
<feature type="transmembrane region" description="Helical" evidence="5">
    <location>
        <begin position="306"/>
        <end position="327"/>
    </location>
</feature>
<protein>
    <recommendedName>
        <fullName evidence="6">Bicarbonate transporter-like transmembrane domain-containing protein</fullName>
    </recommendedName>
</protein>
<feature type="transmembrane region" description="Helical" evidence="5">
    <location>
        <begin position="262"/>
        <end position="285"/>
    </location>
</feature>
<evidence type="ECO:0000313" key="8">
    <source>
        <dbReference type="Proteomes" id="UP000266841"/>
    </source>
</evidence>
<feature type="transmembrane region" description="Helical" evidence="5">
    <location>
        <begin position="7"/>
        <end position="25"/>
    </location>
</feature>
<accession>K0SIG1</accession>
<dbReference type="PRINTS" id="PR01231">
    <property type="entry name" value="HCO3TRNSPORT"/>
</dbReference>
<comment type="subcellular location">
    <subcellularLocation>
        <location evidence="1">Membrane</location>
        <topology evidence="1">Multi-pass membrane protein</topology>
    </subcellularLocation>
</comment>
<dbReference type="Proteomes" id="UP000266841">
    <property type="component" value="Unassembled WGS sequence"/>
</dbReference>
<dbReference type="AlphaFoldDB" id="K0SIG1"/>
<sequence>MPGRDAVSILRMSCSCSGLWFIIWNSDEVNHVSMMSTLHTVCLTLLTSGAIGTMEMVSSTAMCGFIYALSSAQPLTIIGSTGPVLAFVATLVQFANKANLPFLPLYAWTGIWTSGILLASSVTSASNLVKYLTRFTDEIFSCLISFIFVIEAAQNIGKSFSSTFTKGLLTLTVAVTTYTTATVLRGLRNTVYFTKGIRKNVSNFGPTLGVVAGALVARWAKLSQGAEAALPALAIPQTFATTSGRPWLVPLADLPVWARWGAFFPALMATVLLFLDQNITVRLVNNPQYKMQKGRRKNSMLDGMHADLLVISGLTFVTSLLGLPWLVAATVRSISHVRALSVFTESGKLKSTIEQRITGLSIHGLIGACVLFDKPRSVLTTIPTPVLMGLFMFLGTSALPGNEMWERVKELFKDAAVAPKERWSAVPRKITKLFTAIQILCLAAMVYVKESPIGVLFPVVIALLAPLRFGLEKIGIIKTEYMEVLDED</sequence>
<feature type="transmembrane region" description="Helical" evidence="5">
    <location>
        <begin position="453"/>
        <end position="471"/>
    </location>
</feature>
<gene>
    <name evidence="7" type="ORF">THAOC_13091</name>
</gene>
<feature type="domain" description="Bicarbonate transporter-like transmembrane" evidence="6">
    <location>
        <begin position="168"/>
        <end position="487"/>
    </location>
</feature>
<keyword evidence="8" id="KW-1185">Reference proteome</keyword>
<evidence type="ECO:0000256" key="3">
    <source>
        <dbReference type="ARBA" id="ARBA00022989"/>
    </source>
</evidence>
<name>K0SIG1_THAOC</name>
<proteinExistence type="predicted"/>
<comment type="caution">
    <text evidence="7">The sequence shown here is derived from an EMBL/GenBank/DDBJ whole genome shotgun (WGS) entry which is preliminary data.</text>
</comment>
<dbReference type="InterPro" id="IPR011531">
    <property type="entry name" value="HCO3_transpt-like_TM_dom"/>
</dbReference>
<feature type="transmembrane region" description="Helical" evidence="5">
    <location>
        <begin position="382"/>
        <end position="399"/>
    </location>
</feature>
<feature type="transmembrane region" description="Helical" evidence="5">
    <location>
        <begin position="168"/>
        <end position="188"/>
    </location>
</feature>
<feature type="transmembrane region" description="Helical" evidence="5">
    <location>
        <begin position="106"/>
        <end position="127"/>
    </location>
</feature>
<dbReference type="GO" id="GO:0005452">
    <property type="term" value="F:solute:inorganic anion antiporter activity"/>
    <property type="evidence" value="ECO:0007669"/>
    <property type="project" value="InterPro"/>
</dbReference>
<organism evidence="7 8">
    <name type="scientific">Thalassiosira oceanica</name>
    <name type="common">Marine diatom</name>
    <dbReference type="NCBI Taxonomy" id="159749"/>
    <lineage>
        <taxon>Eukaryota</taxon>
        <taxon>Sar</taxon>
        <taxon>Stramenopiles</taxon>
        <taxon>Ochrophyta</taxon>
        <taxon>Bacillariophyta</taxon>
        <taxon>Coscinodiscophyceae</taxon>
        <taxon>Thalassiosirophycidae</taxon>
        <taxon>Thalassiosirales</taxon>
        <taxon>Thalassiosiraceae</taxon>
        <taxon>Thalassiosira</taxon>
    </lineage>
</organism>
<evidence type="ECO:0000256" key="4">
    <source>
        <dbReference type="ARBA" id="ARBA00023136"/>
    </source>
</evidence>
<feature type="transmembrane region" description="Helical" evidence="5">
    <location>
        <begin position="139"/>
        <end position="156"/>
    </location>
</feature>